<proteinExistence type="predicted"/>
<name>A0A221KH42_VITFI</name>
<dbReference type="AlphaFoldDB" id="A0A221KH42"/>
<organism evidence="2 3">
    <name type="scientific">Vitreoscilla filiformis</name>
    <dbReference type="NCBI Taxonomy" id="63"/>
    <lineage>
        <taxon>Bacteria</taxon>
        <taxon>Pseudomonadati</taxon>
        <taxon>Pseudomonadota</taxon>
        <taxon>Betaproteobacteria</taxon>
        <taxon>Neisseriales</taxon>
        <taxon>Neisseriaceae</taxon>
        <taxon>Vitreoscilla</taxon>
    </lineage>
</organism>
<accession>A0A221KH42</accession>
<dbReference type="OrthoDB" id="1523598at2"/>
<dbReference type="EMBL" id="CP022423">
    <property type="protein sequence ID" value="ASM78249.1"/>
    <property type="molecule type" value="Genomic_DNA"/>
</dbReference>
<dbReference type="Pfam" id="PF11860">
    <property type="entry name" value="Muramidase"/>
    <property type="match status" value="1"/>
</dbReference>
<sequence length="190" mass="21150">MSKLLSDNDFETAAFILECEVAAIRAVAEVESAGAGFLSNGLAKILFEGHIFYKYTSGAYATSNPTICYSRWTTKFYKGGAAEYDRLREAEALNRTAARMSASYGKFQIMGFNYGICGFNNVDEFYDAMQNTEADQLNAFCEFIKSNNLVPALQNRNWAQFARVYNGPEYARNAYDTKLAAAYAKYAAMA</sequence>
<dbReference type="KEGG" id="vff:VITFI_CDS2471"/>
<gene>
    <name evidence="2" type="ORF">VITFI_CDS2471</name>
</gene>
<reference evidence="2 3" key="1">
    <citation type="submission" date="2017-07" db="EMBL/GenBank/DDBJ databases">
        <title>Complete Genome Sequence of the cosmetic ferment Vitreoscilla filiformis (ATCC15551).</title>
        <authorList>
            <person name="Contreras S."/>
            <person name="Sagory-Zalkind P."/>
            <person name="Blanquart H."/>
            <person name="Iltis A."/>
            <person name="Morand S.C."/>
        </authorList>
    </citation>
    <scope>NUCLEOTIDE SEQUENCE [LARGE SCALE GENOMIC DNA]</scope>
    <source>
        <strain evidence="2 3">ATCC 15551</strain>
    </source>
</reference>
<protein>
    <recommendedName>
        <fullName evidence="1">N-acetylmuramidase domain-containing protein</fullName>
    </recommendedName>
</protein>
<evidence type="ECO:0000313" key="3">
    <source>
        <dbReference type="Proteomes" id="UP000199729"/>
    </source>
</evidence>
<keyword evidence="3" id="KW-1185">Reference proteome</keyword>
<dbReference type="InterPro" id="IPR024408">
    <property type="entry name" value="Muramidase"/>
</dbReference>
<dbReference type="RefSeq" id="WP_089417208.1">
    <property type="nucleotide sequence ID" value="NZ_CP022423.1"/>
</dbReference>
<feature type="domain" description="N-acetylmuramidase" evidence="1">
    <location>
        <begin position="20"/>
        <end position="186"/>
    </location>
</feature>
<evidence type="ECO:0000313" key="2">
    <source>
        <dbReference type="EMBL" id="ASM78249.1"/>
    </source>
</evidence>
<dbReference type="Proteomes" id="UP000199729">
    <property type="component" value="Chromosome"/>
</dbReference>
<evidence type="ECO:0000259" key="1">
    <source>
        <dbReference type="Pfam" id="PF11860"/>
    </source>
</evidence>